<proteinExistence type="predicted"/>
<evidence type="ECO:0000313" key="1">
    <source>
        <dbReference type="EMBL" id="THU45725.1"/>
    </source>
</evidence>
<reference evidence="1 2" key="1">
    <citation type="journal article" date="2019" name="Nat. Plants">
        <title>Genome sequencing of Musa balbisiana reveals subgenome evolution and function divergence in polyploid bananas.</title>
        <authorList>
            <person name="Yao X."/>
        </authorList>
    </citation>
    <scope>NUCLEOTIDE SEQUENCE [LARGE SCALE GENOMIC DNA]</scope>
    <source>
        <strain evidence="2">cv. DH-PKW</strain>
        <tissue evidence="1">Leaves</tissue>
    </source>
</reference>
<dbReference type="EMBL" id="PYDT01000011">
    <property type="protein sequence ID" value="THU45725.1"/>
    <property type="molecule type" value="Genomic_DNA"/>
</dbReference>
<dbReference type="Proteomes" id="UP000317650">
    <property type="component" value="Chromosome 2"/>
</dbReference>
<name>A0A4S8IC96_MUSBA</name>
<evidence type="ECO:0000313" key="2">
    <source>
        <dbReference type="Proteomes" id="UP000317650"/>
    </source>
</evidence>
<protein>
    <submittedName>
        <fullName evidence="1">Uncharacterized protein</fullName>
    </submittedName>
</protein>
<keyword evidence="2" id="KW-1185">Reference proteome</keyword>
<comment type="caution">
    <text evidence="1">The sequence shown here is derived from an EMBL/GenBank/DDBJ whole genome shotgun (WGS) entry which is preliminary data.</text>
</comment>
<gene>
    <name evidence="1" type="ORF">C4D60_Mb02t21020</name>
</gene>
<accession>A0A4S8IC96</accession>
<organism evidence="1 2">
    <name type="scientific">Musa balbisiana</name>
    <name type="common">Banana</name>
    <dbReference type="NCBI Taxonomy" id="52838"/>
    <lineage>
        <taxon>Eukaryota</taxon>
        <taxon>Viridiplantae</taxon>
        <taxon>Streptophyta</taxon>
        <taxon>Embryophyta</taxon>
        <taxon>Tracheophyta</taxon>
        <taxon>Spermatophyta</taxon>
        <taxon>Magnoliopsida</taxon>
        <taxon>Liliopsida</taxon>
        <taxon>Zingiberales</taxon>
        <taxon>Musaceae</taxon>
        <taxon>Musa</taxon>
    </lineage>
</organism>
<dbReference type="AlphaFoldDB" id="A0A4S8IC96"/>
<sequence length="61" mass="7471">MVVYEVKWRREEEWTDSWAGIEGRRWAIDVLFLSEFQEKDVLHILRFCGLTFHQNFFSGVY</sequence>